<dbReference type="Pfam" id="PF01871">
    <property type="entry name" value="AMMECR1"/>
    <property type="match status" value="2"/>
</dbReference>
<feature type="region of interest" description="Disordered" evidence="1">
    <location>
        <begin position="1"/>
        <end position="20"/>
    </location>
</feature>
<evidence type="ECO:0000313" key="3">
    <source>
        <dbReference type="EMBL" id="MBW0467983.1"/>
    </source>
</evidence>
<comment type="caution">
    <text evidence="3">The sequence shown here is derived from an EMBL/GenBank/DDBJ whole genome shotgun (WGS) entry which is preliminary data.</text>
</comment>
<dbReference type="EMBL" id="AVOT02001737">
    <property type="protein sequence ID" value="MBW0467983.1"/>
    <property type="molecule type" value="Genomic_DNA"/>
</dbReference>
<feature type="region of interest" description="Disordered" evidence="1">
    <location>
        <begin position="163"/>
        <end position="182"/>
    </location>
</feature>
<dbReference type="Gene3D" id="3.30.1490.150">
    <property type="entry name" value="Hypothetical protein ph0010, domain 2"/>
    <property type="match status" value="1"/>
</dbReference>
<dbReference type="InterPro" id="IPR023473">
    <property type="entry name" value="AMMECR1"/>
</dbReference>
<feature type="domain" description="AMMECR1" evidence="2">
    <location>
        <begin position="15"/>
        <end position="281"/>
    </location>
</feature>
<dbReference type="InterPro" id="IPR027485">
    <property type="entry name" value="AMMECR1_N"/>
</dbReference>
<dbReference type="PROSITE" id="PS51112">
    <property type="entry name" value="AMMECR1"/>
    <property type="match status" value="1"/>
</dbReference>
<dbReference type="OrthoDB" id="24630at2759"/>
<gene>
    <name evidence="3" type="ORF">O181_007698</name>
</gene>
<name>A0A9Q3BMY8_9BASI</name>
<feature type="compositionally biased region" description="Basic and acidic residues" evidence="1">
    <location>
        <begin position="9"/>
        <end position="20"/>
    </location>
</feature>
<dbReference type="PANTHER" id="PTHR13016:SF0">
    <property type="entry name" value="AMME SYNDROME CANDIDATE GENE 1 PROTEIN"/>
    <property type="match status" value="1"/>
</dbReference>
<dbReference type="InterPro" id="IPR036071">
    <property type="entry name" value="AMMECR1_dom_sf"/>
</dbReference>
<evidence type="ECO:0000259" key="2">
    <source>
        <dbReference type="PROSITE" id="PS51112"/>
    </source>
</evidence>
<dbReference type="AlphaFoldDB" id="A0A9Q3BMY8"/>
<dbReference type="InterPro" id="IPR002733">
    <property type="entry name" value="AMMECR1_domain"/>
</dbReference>
<dbReference type="SUPFAM" id="SSF143447">
    <property type="entry name" value="AMMECR1-like"/>
    <property type="match status" value="2"/>
</dbReference>
<dbReference type="PANTHER" id="PTHR13016">
    <property type="entry name" value="AMMECR1 HOMOLOG"/>
    <property type="match status" value="1"/>
</dbReference>
<sequence length="302" mass="34132">MPRSALTIWRREQPPSDPNHPARLEHCFYCFDSLYSELNSRSQHDHKSNDDEVSILLESMIGIQEFPLFVTWNISRGGEHHRLRGCIGNFSPSPLNEGLKEYAVVSALKDRRFSPISFVDFKKLSCTVSLLHSFEDCKNFTDWTVGKHGIYIHIPDPLQPIDSTISSESITPSDSNSEGAANPTTLADVLSHVKESVSVPPTTRNRPQSWAGQKRRRLLSATYLPDVAAEQGWSKAETIDSAIRKAGWNGIITAALRNSLIIERYQSSKWTVTYQEWKEWRARLGVKSPDTAFTQPLSYSAR</sequence>
<dbReference type="Gene3D" id="3.30.700.20">
    <property type="entry name" value="Hypothetical protein ph0010, domain 1"/>
    <property type="match status" value="1"/>
</dbReference>
<dbReference type="Proteomes" id="UP000765509">
    <property type="component" value="Unassembled WGS sequence"/>
</dbReference>
<keyword evidence="4" id="KW-1185">Reference proteome</keyword>
<proteinExistence type="predicted"/>
<reference evidence="3" key="1">
    <citation type="submission" date="2021-03" db="EMBL/GenBank/DDBJ databases">
        <title>Draft genome sequence of rust myrtle Austropuccinia psidii MF-1, a brazilian biotype.</title>
        <authorList>
            <person name="Quecine M.C."/>
            <person name="Pachon D.M.R."/>
            <person name="Bonatelli M.L."/>
            <person name="Correr F.H."/>
            <person name="Franceschini L.M."/>
            <person name="Leite T.F."/>
            <person name="Margarido G.R.A."/>
            <person name="Almeida C.A."/>
            <person name="Ferrarezi J.A."/>
            <person name="Labate C.A."/>
        </authorList>
    </citation>
    <scope>NUCLEOTIDE SEQUENCE</scope>
    <source>
        <strain evidence="3">MF-1</strain>
    </source>
</reference>
<evidence type="ECO:0000256" key="1">
    <source>
        <dbReference type="SAM" id="MobiDB-lite"/>
    </source>
</evidence>
<protein>
    <recommendedName>
        <fullName evidence="2">AMMECR1 domain-containing protein</fullName>
    </recommendedName>
</protein>
<evidence type="ECO:0000313" key="4">
    <source>
        <dbReference type="Proteomes" id="UP000765509"/>
    </source>
</evidence>
<accession>A0A9Q3BMY8</accession>
<organism evidence="3 4">
    <name type="scientific">Austropuccinia psidii MF-1</name>
    <dbReference type="NCBI Taxonomy" id="1389203"/>
    <lineage>
        <taxon>Eukaryota</taxon>
        <taxon>Fungi</taxon>
        <taxon>Dikarya</taxon>
        <taxon>Basidiomycota</taxon>
        <taxon>Pucciniomycotina</taxon>
        <taxon>Pucciniomycetes</taxon>
        <taxon>Pucciniales</taxon>
        <taxon>Sphaerophragmiaceae</taxon>
        <taxon>Austropuccinia</taxon>
    </lineage>
</organism>